<protein>
    <submittedName>
        <fullName evidence="1">Nonsense-mediated mRNA decay NMD3 family protein</fullName>
    </submittedName>
</protein>
<proteinExistence type="predicted"/>
<sequence length="90" mass="9755">MSTRARRQRAHMLAGLGCIATPHMQHSTVPTVAAGTNIPAPPAGAADPGSILVARRMGWIESDRSSRQSLAYRWVREGSEELVENFARVS</sequence>
<reference evidence="1" key="1">
    <citation type="submission" date="2014-09" db="EMBL/GenBank/DDBJ databases">
        <authorList>
            <person name="Magalhaes I.L.F."/>
            <person name="Oliveira U."/>
            <person name="Santos F.R."/>
            <person name="Vidigal T.H.D.A."/>
            <person name="Brescovit A.D."/>
            <person name="Santos A.J."/>
        </authorList>
    </citation>
    <scope>NUCLEOTIDE SEQUENCE</scope>
    <source>
        <tissue evidence="1">Shoot tissue taken approximately 20 cm above the soil surface</tissue>
    </source>
</reference>
<reference evidence="1" key="2">
    <citation type="journal article" date="2015" name="Data Brief">
        <title>Shoot transcriptome of the giant reed, Arundo donax.</title>
        <authorList>
            <person name="Barrero R.A."/>
            <person name="Guerrero F.D."/>
            <person name="Moolhuijzen P."/>
            <person name="Goolsby J.A."/>
            <person name="Tidwell J."/>
            <person name="Bellgard S.E."/>
            <person name="Bellgard M.I."/>
        </authorList>
    </citation>
    <scope>NUCLEOTIDE SEQUENCE</scope>
    <source>
        <tissue evidence="1">Shoot tissue taken approximately 20 cm above the soil surface</tissue>
    </source>
</reference>
<name>A0A0A9D6D1_ARUDO</name>
<evidence type="ECO:0000313" key="1">
    <source>
        <dbReference type="EMBL" id="JAD84109.1"/>
    </source>
</evidence>
<dbReference type="EMBL" id="GBRH01213786">
    <property type="protein sequence ID" value="JAD84109.1"/>
    <property type="molecule type" value="Transcribed_RNA"/>
</dbReference>
<organism evidence="1">
    <name type="scientific">Arundo donax</name>
    <name type="common">Giant reed</name>
    <name type="synonym">Donax arundinaceus</name>
    <dbReference type="NCBI Taxonomy" id="35708"/>
    <lineage>
        <taxon>Eukaryota</taxon>
        <taxon>Viridiplantae</taxon>
        <taxon>Streptophyta</taxon>
        <taxon>Embryophyta</taxon>
        <taxon>Tracheophyta</taxon>
        <taxon>Spermatophyta</taxon>
        <taxon>Magnoliopsida</taxon>
        <taxon>Liliopsida</taxon>
        <taxon>Poales</taxon>
        <taxon>Poaceae</taxon>
        <taxon>PACMAD clade</taxon>
        <taxon>Arundinoideae</taxon>
        <taxon>Arundineae</taxon>
        <taxon>Arundo</taxon>
    </lineage>
</organism>
<accession>A0A0A9D6D1</accession>
<dbReference type="AlphaFoldDB" id="A0A0A9D6D1"/>